<evidence type="ECO:0000313" key="3">
    <source>
        <dbReference type="Proteomes" id="UP000825009"/>
    </source>
</evidence>
<dbReference type="AlphaFoldDB" id="A0A8F6YBG7"/>
<name>A0A8F6YBG7_9RHOB</name>
<dbReference type="PROSITE" id="PS51296">
    <property type="entry name" value="RIESKE"/>
    <property type="match status" value="1"/>
</dbReference>
<dbReference type="Pfam" id="PF00355">
    <property type="entry name" value="Rieske"/>
    <property type="match status" value="1"/>
</dbReference>
<dbReference type="InterPro" id="IPR017941">
    <property type="entry name" value="Rieske_2Fe-2S"/>
</dbReference>
<protein>
    <submittedName>
        <fullName evidence="2">Rieske 2Fe-2S domain-containing protein</fullName>
    </submittedName>
</protein>
<reference evidence="2 3" key="1">
    <citation type="submission" date="2021-07" db="EMBL/GenBank/DDBJ databases">
        <title>A novel Jannaschia species isolated from marine dinoflagellate Ceratoperidinium margalefii.</title>
        <authorList>
            <person name="Jiang Y."/>
            <person name="Li Z."/>
        </authorList>
    </citation>
    <scope>NUCLEOTIDE SEQUENCE [LARGE SCALE GENOMIC DNA]</scope>
    <source>
        <strain evidence="2 3">J12C1-MA-4</strain>
    </source>
</reference>
<accession>A0A8F6YBG7</accession>
<feature type="domain" description="Rieske" evidence="1">
    <location>
        <begin position="17"/>
        <end position="118"/>
    </location>
</feature>
<keyword evidence="3" id="KW-1185">Reference proteome</keyword>
<evidence type="ECO:0000313" key="2">
    <source>
        <dbReference type="EMBL" id="QXT38185.1"/>
    </source>
</evidence>
<dbReference type="KEGG" id="gce:KYE46_09475"/>
<gene>
    <name evidence="2" type="ORF">KYE46_09475</name>
</gene>
<organism evidence="2 3">
    <name type="scientific">Gymnodinialimonas ceratoperidinii</name>
    <dbReference type="NCBI Taxonomy" id="2856823"/>
    <lineage>
        <taxon>Bacteria</taxon>
        <taxon>Pseudomonadati</taxon>
        <taxon>Pseudomonadota</taxon>
        <taxon>Alphaproteobacteria</taxon>
        <taxon>Rhodobacterales</taxon>
        <taxon>Paracoccaceae</taxon>
        <taxon>Gymnodinialimonas</taxon>
    </lineage>
</organism>
<sequence>MNADAWKTFPNAPLPGTRICATADAPTTGVKSFDIDGFPLILVASAEGLRAYVNACPHQFLPLDWRSSAILSGDGDLLRCSNHDAGFDACTGAGIDGFAQGCALDPVPISVHEDALLIGGPSEN</sequence>
<dbReference type="RefSeq" id="WP_219000382.1">
    <property type="nucleotide sequence ID" value="NZ_CP079194.1"/>
</dbReference>
<dbReference type="Proteomes" id="UP000825009">
    <property type="component" value="Chromosome"/>
</dbReference>
<dbReference type="GO" id="GO:0051537">
    <property type="term" value="F:2 iron, 2 sulfur cluster binding"/>
    <property type="evidence" value="ECO:0007669"/>
    <property type="project" value="InterPro"/>
</dbReference>
<proteinExistence type="predicted"/>
<evidence type="ECO:0000259" key="1">
    <source>
        <dbReference type="PROSITE" id="PS51296"/>
    </source>
</evidence>
<dbReference type="EMBL" id="CP079194">
    <property type="protein sequence ID" value="QXT38185.1"/>
    <property type="molecule type" value="Genomic_DNA"/>
</dbReference>